<sequence>MSVHCSDTEIILAPQATANYSKSHQQIQQNGTAEIRIKKGKTWTHQLRFHTTAHADRAKKYRTRHGTEQNMTLESRSEQ</sequence>
<proteinExistence type="predicted"/>
<accession>A0AA36FZP7</accession>
<evidence type="ECO:0000313" key="1">
    <source>
        <dbReference type="EMBL" id="CAJ0567956.1"/>
    </source>
</evidence>
<dbReference type="EMBL" id="CATQJA010001611">
    <property type="protein sequence ID" value="CAJ0567956.1"/>
    <property type="molecule type" value="Genomic_DNA"/>
</dbReference>
<dbReference type="Proteomes" id="UP001177023">
    <property type="component" value="Unassembled WGS sequence"/>
</dbReference>
<protein>
    <submittedName>
        <fullName evidence="1">Uncharacterized protein</fullName>
    </submittedName>
</protein>
<name>A0AA36FZP7_9BILA</name>
<comment type="caution">
    <text evidence="1">The sequence shown here is derived from an EMBL/GenBank/DDBJ whole genome shotgun (WGS) entry which is preliminary data.</text>
</comment>
<organism evidence="1 2">
    <name type="scientific">Mesorhabditis spiculigera</name>
    <dbReference type="NCBI Taxonomy" id="96644"/>
    <lineage>
        <taxon>Eukaryota</taxon>
        <taxon>Metazoa</taxon>
        <taxon>Ecdysozoa</taxon>
        <taxon>Nematoda</taxon>
        <taxon>Chromadorea</taxon>
        <taxon>Rhabditida</taxon>
        <taxon>Rhabditina</taxon>
        <taxon>Rhabditomorpha</taxon>
        <taxon>Rhabditoidea</taxon>
        <taxon>Rhabditidae</taxon>
        <taxon>Mesorhabditinae</taxon>
        <taxon>Mesorhabditis</taxon>
    </lineage>
</organism>
<gene>
    <name evidence="1" type="ORF">MSPICULIGERA_LOCUS6488</name>
</gene>
<keyword evidence="2" id="KW-1185">Reference proteome</keyword>
<dbReference type="AlphaFoldDB" id="A0AA36FZP7"/>
<evidence type="ECO:0000313" key="2">
    <source>
        <dbReference type="Proteomes" id="UP001177023"/>
    </source>
</evidence>
<reference evidence="1" key="1">
    <citation type="submission" date="2023-06" db="EMBL/GenBank/DDBJ databases">
        <authorList>
            <person name="Delattre M."/>
        </authorList>
    </citation>
    <scope>NUCLEOTIDE SEQUENCE</scope>
    <source>
        <strain evidence="1">AF72</strain>
    </source>
</reference>
<feature type="non-terminal residue" evidence="1">
    <location>
        <position position="1"/>
    </location>
</feature>